<evidence type="ECO:0000259" key="7">
    <source>
        <dbReference type="PROSITE" id="PS50064"/>
    </source>
</evidence>
<dbReference type="OMA" id="CYARTHK"/>
<dbReference type="GO" id="GO:0005634">
    <property type="term" value="C:nucleus"/>
    <property type="evidence" value="ECO:0007669"/>
    <property type="project" value="UniProtKB-SubCell"/>
</dbReference>
<feature type="compositionally biased region" description="Acidic residues" evidence="6">
    <location>
        <begin position="197"/>
        <end position="219"/>
    </location>
</feature>
<organism evidence="8 9">
    <name type="scientific">Emiliania huxleyi (strain CCMP1516)</name>
    <dbReference type="NCBI Taxonomy" id="280463"/>
    <lineage>
        <taxon>Eukaryota</taxon>
        <taxon>Haptista</taxon>
        <taxon>Haptophyta</taxon>
        <taxon>Prymnesiophyceae</taxon>
        <taxon>Isochrysidales</taxon>
        <taxon>Noelaerhabdaceae</taxon>
        <taxon>Emiliania</taxon>
    </lineage>
</organism>
<evidence type="ECO:0000256" key="1">
    <source>
        <dbReference type="ARBA" id="ARBA00004123"/>
    </source>
</evidence>
<dbReference type="GeneID" id="17258331"/>
<dbReference type="HOGENOM" id="CLU_583224_0_0_1"/>
<dbReference type="EnsemblProtists" id="EOD12100">
    <property type="protein sequence ID" value="EOD12100"/>
    <property type="gene ID" value="EMIHUDRAFT_213868"/>
</dbReference>
<protein>
    <recommendedName>
        <fullName evidence="7">PARP-type domain-containing protein</fullName>
    </recommendedName>
</protein>
<keyword evidence="9" id="KW-1185">Reference proteome</keyword>
<dbReference type="GO" id="GO:0008270">
    <property type="term" value="F:zinc ion binding"/>
    <property type="evidence" value="ECO:0007669"/>
    <property type="project" value="UniProtKB-KW"/>
</dbReference>
<evidence type="ECO:0000256" key="5">
    <source>
        <dbReference type="ARBA" id="ARBA00023242"/>
    </source>
</evidence>
<dbReference type="SUPFAM" id="SSF57716">
    <property type="entry name" value="Glucocorticoid receptor-like (DNA-binding domain)"/>
    <property type="match status" value="1"/>
</dbReference>
<evidence type="ECO:0000256" key="4">
    <source>
        <dbReference type="ARBA" id="ARBA00022833"/>
    </source>
</evidence>
<comment type="subcellular location">
    <subcellularLocation>
        <location evidence="1">Nucleus</location>
    </subcellularLocation>
</comment>
<evidence type="ECO:0000256" key="3">
    <source>
        <dbReference type="ARBA" id="ARBA00022771"/>
    </source>
</evidence>
<keyword evidence="4" id="KW-0862">Zinc</keyword>
<dbReference type="PaxDb" id="2903-EOD12100"/>
<dbReference type="SMART" id="SM01336">
    <property type="entry name" value="zf-PARP"/>
    <property type="match status" value="1"/>
</dbReference>
<reference evidence="9" key="1">
    <citation type="journal article" date="2013" name="Nature">
        <title>Pan genome of the phytoplankton Emiliania underpins its global distribution.</title>
        <authorList>
            <person name="Read B.A."/>
            <person name="Kegel J."/>
            <person name="Klute M.J."/>
            <person name="Kuo A."/>
            <person name="Lefebvre S.C."/>
            <person name="Maumus F."/>
            <person name="Mayer C."/>
            <person name="Miller J."/>
            <person name="Monier A."/>
            <person name="Salamov A."/>
            <person name="Young J."/>
            <person name="Aguilar M."/>
            <person name="Claverie J.M."/>
            <person name="Frickenhaus S."/>
            <person name="Gonzalez K."/>
            <person name="Herman E.K."/>
            <person name="Lin Y.C."/>
            <person name="Napier J."/>
            <person name="Ogata H."/>
            <person name="Sarno A.F."/>
            <person name="Shmutz J."/>
            <person name="Schroeder D."/>
            <person name="de Vargas C."/>
            <person name="Verret F."/>
            <person name="von Dassow P."/>
            <person name="Valentin K."/>
            <person name="Van de Peer Y."/>
            <person name="Wheeler G."/>
            <person name="Dacks J.B."/>
            <person name="Delwiche C.F."/>
            <person name="Dyhrman S.T."/>
            <person name="Glockner G."/>
            <person name="John U."/>
            <person name="Richards T."/>
            <person name="Worden A.Z."/>
            <person name="Zhang X."/>
            <person name="Grigoriev I.V."/>
            <person name="Allen A.E."/>
            <person name="Bidle K."/>
            <person name="Borodovsky M."/>
            <person name="Bowler C."/>
            <person name="Brownlee C."/>
            <person name="Cock J.M."/>
            <person name="Elias M."/>
            <person name="Gladyshev V.N."/>
            <person name="Groth M."/>
            <person name="Guda C."/>
            <person name="Hadaegh A."/>
            <person name="Iglesias-Rodriguez M.D."/>
            <person name="Jenkins J."/>
            <person name="Jones B.M."/>
            <person name="Lawson T."/>
            <person name="Leese F."/>
            <person name="Lindquist E."/>
            <person name="Lobanov A."/>
            <person name="Lomsadze A."/>
            <person name="Malik S.B."/>
            <person name="Marsh M.E."/>
            <person name="Mackinder L."/>
            <person name="Mock T."/>
            <person name="Mueller-Roeber B."/>
            <person name="Pagarete A."/>
            <person name="Parker M."/>
            <person name="Probert I."/>
            <person name="Quesneville H."/>
            <person name="Raines C."/>
            <person name="Rensing S.A."/>
            <person name="Riano-Pachon D.M."/>
            <person name="Richier S."/>
            <person name="Rokitta S."/>
            <person name="Shiraiwa Y."/>
            <person name="Soanes D.M."/>
            <person name="van der Giezen M."/>
            <person name="Wahlund T.M."/>
            <person name="Williams B."/>
            <person name="Wilson W."/>
            <person name="Wolfe G."/>
            <person name="Wurch L.L."/>
        </authorList>
    </citation>
    <scope>NUCLEOTIDE SEQUENCE</scope>
</reference>
<name>A0A0D3ILG5_EMIH1</name>
<dbReference type="KEGG" id="ehx:EMIHUDRAFT_213868"/>
<keyword evidence="3" id="KW-0863">Zinc-finger</keyword>
<proteinExistence type="predicted"/>
<evidence type="ECO:0000256" key="6">
    <source>
        <dbReference type="SAM" id="MobiDB-lite"/>
    </source>
</evidence>
<dbReference type="AlphaFoldDB" id="A0A0D3ILG5"/>
<dbReference type="PROSITE" id="PS50064">
    <property type="entry name" value="ZF_PARP_2"/>
    <property type="match status" value="1"/>
</dbReference>
<accession>A0A0D3ILG5</accession>
<feature type="compositionally biased region" description="Low complexity" evidence="6">
    <location>
        <begin position="401"/>
        <end position="412"/>
    </location>
</feature>
<dbReference type="Gene3D" id="3.30.1740.10">
    <property type="entry name" value="Zinc finger, PARP-type"/>
    <property type="match status" value="1"/>
</dbReference>
<feature type="domain" description="PARP-type" evidence="7">
    <location>
        <begin position="249"/>
        <end position="297"/>
    </location>
</feature>
<evidence type="ECO:0000313" key="8">
    <source>
        <dbReference type="EnsemblProtists" id="EOD12100"/>
    </source>
</evidence>
<dbReference type="InterPro" id="IPR036957">
    <property type="entry name" value="Znf_PARP_sf"/>
</dbReference>
<dbReference type="InterPro" id="IPR001510">
    <property type="entry name" value="Znf_PARP"/>
</dbReference>
<dbReference type="Proteomes" id="UP000013827">
    <property type="component" value="Unassembled WGS sequence"/>
</dbReference>
<dbReference type="eggNOG" id="ENOG502SF9G">
    <property type="taxonomic scope" value="Eukaryota"/>
</dbReference>
<feature type="region of interest" description="Disordered" evidence="6">
    <location>
        <begin position="164"/>
        <end position="247"/>
    </location>
</feature>
<keyword evidence="2" id="KW-0479">Metal-binding</keyword>
<sequence>MPSAGGGGADREVVLEAAAGGFGEDRLWRTRAFGMDLSQTKRTTIERPAAPPGLDPNPQRVVPSGGVAREAAAGTLGSISGFPQLLRPKRTFFVITHVLAPAEGLHGPHRRIRARYSDFGYLLVWGYIADLPMALSEYELERERNIAANKRHLASLGLDGPFFPPTKRAAVRRQRPSADPDWLPRRSGRRGSRNEPSDDSASGDEASGEEASGDESDGDDIPKPVRATKKPPPKPTPQPVRESTPAPAIVIEAAKTGRSKCRRCLEPIQQGEKRVGMESWMVGRQVMVWQHPACFLDGVAISTETSGRGKCKLTKAPFVAGERRISCTAHTTTSNFKLAAVAPSLRALLALVPGRKLEHIEGYGLLDAEEAALLKQAGGNEEVAAVPAVGATPEQTEAVEAGPAAAQGGSQPKKGAVSRAKGRVAWRFAGHVCFGTLLPAQETKTHCYARTHKGNTKTLTKGGASWWLV</sequence>
<evidence type="ECO:0000256" key="2">
    <source>
        <dbReference type="ARBA" id="ARBA00022723"/>
    </source>
</evidence>
<evidence type="ECO:0000313" key="9">
    <source>
        <dbReference type="Proteomes" id="UP000013827"/>
    </source>
</evidence>
<reference evidence="8" key="2">
    <citation type="submission" date="2024-10" db="UniProtKB">
        <authorList>
            <consortium name="EnsemblProtists"/>
        </authorList>
    </citation>
    <scope>IDENTIFICATION</scope>
</reference>
<feature type="region of interest" description="Disordered" evidence="6">
    <location>
        <begin position="395"/>
        <end position="416"/>
    </location>
</feature>
<keyword evidence="5" id="KW-0539">Nucleus</keyword>
<dbReference type="RefSeq" id="XP_005764529.1">
    <property type="nucleotide sequence ID" value="XM_005764472.1"/>
</dbReference>
<dbReference type="GO" id="GO:0003677">
    <property type="term" value="F:DNA binding"/>
    <property type="evidence" value="ECO:0007669"/>
    <property type="project" value="InterPro"/>
</dbReference>